<dbReference type="SUPFAM" id="SSF160240">
    <property type="entry name" value="Cation efflux protein cytoplasmic domain-like"/>
    <property type="match status" value="1"/>
</dbReference>
<organism evidence="1 2">
    <name type="scientific">Herbiconiux moechotypicola</name>
    <dbReference type="NCBI Taxonomy" id="637393"/>
    <lineage>
        <taxon>Bacteria</taxon>
        <taxon>Bacillati</taxon>
        <taxon>Actinomycetota</taxon>
        <taxon>Actinomycetes</taxon>
        <taxon>Micrococcales</taxon>
        <taxon>Microbacteriaceae</taxon>
        <taxon>Herbiconiux</taxon>
    </lineage>
</organism>
<sequence>MSTPGENDATAAIRDAIEATERVERLIDLTVVDTGAGELVVGARIALAADSELRDVVLVIDDVEAAVRVAAPGAVAVYVEPAVVAPVVDLETNTSAIVIMSAD</sequence>
<name>A0ABN3DZL9_9MICO</name>
<dbReference type="EMBL" id="BAAAQY010000011">
    <property type="protein sequence ID" value="GAA2245306.1"/>
    <property type="molecule type" value="Genomic_DNA"/>
</dbReference>
<comment type="caution">
    <text evidence="1">The sequence shown here is derived from an EMBL/GenBank/DDBJ whole genome shotgun (WGS) entry which is preliminary data.</text>
</comment>
<dbReference type="RefSeq" id="WP_259480607.1">
    <property type="nucleotide sequence ID" value="NZ_BAAAQY010000011.1"/>
</dbReference>
<dbReference type="Proteomes" id="UP001500929">
    <property type="component" value="Unassembled WGS sequence"/>
</dbReference>
<proteinExistence type="predicted"/>
<protein>
    <submittedName>
        <fullName evidence="1">Uncharacterized protein</fullName>
    </submittedName>
</protein>
<evidence type="ECO:0000313" key="1">
    <source>
        <dbReference type="EMBL" id="GAA2245306.1"/>
    </source>
</evidence>
<accession>A0ABN3DZL9</accession>
<reference evidence="1 2" key="1">
    <citation type="journal article" date="2019" name="Int. J. Syst. Evol. Microbiol.">
        <title>The Global Catalogue of Microorganisms (GCM) 10K type strain sequencing project: providing services to taxonomists for standard genome sequencing and annotation.</title>
        <authorList>
            <consortium name="The Broad Institute Genomics Platform"/>
            <consortium name="The Broad Institute Genome Sequencing Center for Infectious Disease"/>
            <person name="Wu L."/>
            <person name="Ma J."/>
        </authorList>
    </citation>
    <scope>NUCLEOTIDE SEQUENCE [LARGE SCALE GENOMIC DNA]</scope>
    <source>
        <strain evidence="1 2">JCM 16117</strain>
    </source>
</reference>
<keyword evidence="2" id="KW-1185">Reference proteome</keyword>
<dbReference type="InterPro" id="IPR036837">
    <property type="entry name" value="Cation_efflux_CTD_sf"/>
</dbReference>
<gene>
    <name evidence="1" type="ORF">GCM10009851_33220</name>
</gene>
<evidence type="ECO:0000313" key="2">
    <source>
        <dbReference type="Proteomes" id="UP001500929"/>
    </source>
</evidence>